<evidence type="ECO:0008006" key="3">
    <source>
        <dbReference type="Google" id="ProtNLM"/>
    </source>
</evidence>
<reference evidence="1 2" key="1">
    <citation type="submission" date="2021-01" db="EMBL/GenBank/DDBJ databases">
        <title>Roseomonas sp. nov, a bacterium isolated from an oil production mixture in Yumen Oilfield.</title>
        <authorList>
            <person name="Wu D."/>
        </authorList>
    </citation>
    <scope>NUCLEOTIDE SEQUENCE [LARGE SCALE GENOMIC DNA]</scope>
    <source>
        <strain evidence="1 2">ROY-5-3</strain>
    </source>
</reference>
<organism evidence="1 2">
    <name type="scientific">Falsiroseomonas oleicola</name>
    <dbReference type="NCBI Taxonomy" id="2801474"/>
    <lineage>
        <taxon>Bacteria</taxon>
        <taxon>Pseudomonadati</taxon>
        <taxon>Pseudomonadota</taxon>
        <taxon>Alphaproteobacteria</taxon>
        <taxon>Acetobacterales</taxon>
        <taxon>Roseomonadaceae</taxon>
        <taxon>Falsiroseomonas</taxon>
    </lineage>
</organism>
<comment type="caution">
    <text evidence="1">The sequence shown here is derived from an EMBL/GenBank/DDBJ whole genome shotgun (WGS) entry which is preliminary data.</text>
</comment>
<gene>
    <name evidence="1" type="ORF">JJQ90_00530</name>
</gene>
<accession>A0ABS6H195</accession>
<proteinExistence type="predicted"/>
<sequence>MTAAIGVLPRDPSAIEAAARAEVKATLRLDDAILVATQAGLLRYESGQKLAPLPGLPAEEVRGLGPAPGGFVAVIGRRVLQADGTGRVLRWIEGPEGEKLGPVTAASGRILAGSKTGVFAFGEAGWTRLLGETGFEVIRIWEQPGRILVAVKKQGMQRLPALAESLDGGVTWTLTEMGDYGDIVVAADATRIVTKWRGARPRTAMPGGYKKHPITAAELRADGGVLVLDGDKAEIAGPGRRKAEIFHPALADAEHVHLLPDGILFGGVQGLFLFDPLRHRVSDLSAGLFTDRTLGKRKRLFALDGVNVLATCSFGSFHSVDGGASWQKADAEWDVLDAERMARAEDGRWFLLTQRGLFVTRDNGARIDYLKPKLANGVRHFGELRSLAVGAGRLWLGTKQGLFSAALDNPEHLGPVDAVPAASIEGLAFSKDGLLMAVDDHGLLRLDAAGTVAPFADVALHEASFVTDGATLLATAEDGLVAIAADGTTTDATPDDAKGGEFSLTAREGRILAWNRQAAWQKREGSAWQAVPGFPAGVRSVALLPDGTALLTDRARVSGFSLPDAG</sequence>
<keyword evidence="2" id="KW-1185">Reference proteome</keyword>
<dbReference type="EMBL" id="JAERQM010000001">
    <property type="protein sequence ID" value="MBU8542166.1"/>
    <property type="molecule type" value="Genomic_DNA"/>
</dbReference>
<protein>
    <recommendedName>
        <fullName evidence="3">WD40 repeat domain-containing protein</fullName>
    </recommendedName>
</protein>
<dbReference type="RefSeq" id="WP_216872525.1">
    <property type="nucleotide sequence ID" value="NZ_JAERQM010000001.1"/>
</dbReference>
<evidence type="ECO:0000313" key="1">
    <source>
        <dbReference type="EMBL" id="MBU8542166.1"/>
    </source>
</evidence>
<evidence type="ECO:0000313" key="2">
    <source>
        <dbReference type="Proteomes" id="UP000689967"/>
    </source>
</evidence>
<name>A0ABS6H195_9PROT</name>
<dbReference type="Proteomes" id="UP000689967">
    <property type="component" value="Unassembled WGS sequence"/>
</dbReference>